<sequence length="319" mass="34910">MDRIRNLVIAFGLGLLTLLSQDATAATRYVSSDRYSSSFSYRSDQSNRLSSFQSNTRSYYTPYKSGGFRKSDYIMPVGILQRMGGVSTLKKERLFLAGSVYVGSRMRHKFSSTGDGNGYSYLNTYDDIAVCESPSFKAPVNKDLSTRPSVGKNYSYFVCPTDAIGWDYDEDSKYCCGKEKQRCCDEEEFYRYHGDAAVFGPVLAVLLVSIILCCCCCCGAGFGIYLYISRQNQRNRNVPQPNAVAHPPMQMAGPPVPYASVPGSAVATNLPTAAYPRQPMGHDPAVPASAPPADAGFSGYPVIQAPPPAYSPPEDKSYQ</sequence>
<dbReference type="WBParaSite" id="maker-uti_cns_0000355-snap-gene-0.5-mRNA-1">
    <property type="protein sequence ID" value="maker-uti_cns_0000355-snap-gene-0.5-mRNA-1"/>
    <property type="gene ID" value="maker-uti_cns_0000355-snap-gene-0.5"/>
</dbReference>
<dbReference type="AlphaFoldDB" id="A0A1I8FYG8"/>
<organism evidence="1 2">
    <name type="scientific">Macrostomum lignano</name>
    <dbReference type="NCBI Taxonomy" id="282301"/>
    <lineage>
        <taxon>Eukaryota</taxon>
        <taxon>Metazoa</taxon>
        <taxon>Spiralia</taxon>
        <taxon>Lophotrochozoa</taxon>
        <taxon>Platyhelminthes</taxon>
        <taxon>Rhabditophora</taxon>
        <taxon>Macrostomorpha</taxon>
        <taxon>Macrostomida</taxon>
        <taxon>Macrostomidae</taxon>
        <taxon>Macrostomum</taxon>
    </lineage>
</organism>
<accession>A0A1I8FYG8</accession>
<dbReference type="STRING" id="282301.A0A1I8FYG8"/>
<dbReference type="Proteomes" id="UP000095280">
    <property type="component" value="Unplaced"/>
</dbReference>
<protein>
    <submittedName>
        <fullName evidence="2">CX domain-containing protein</fullName>
    </submittedName>
</protein>
<evidence type="ECO:0000313" key="1">
    <source>
        <dbReference type="Proteomes" id="UP000095280"/>
    </source>
</evidence>
<reference evidence="2" key="1">
    <citation type="submission" date="2016-11" db="UniProtKB">
        <authorList>
            <consortium name="WormBaseParasite"/>
        </authorList>
    </citation>
    <scope>IDENTIFICATION</scope>
</reference>
<name>A0A1I8FYG8_9PLAT</name>
<proteinExistence type="predicted"/>
<evidence type="ECO:0000313" key="2">
    <source>
        <dbReference type="WBParaSite" id="maker-uti_cns_0000355-snap-gene-0.5-mRNA-1"/>
    </source>
</evidence>
<keyword evidence="1" id="KW-1185">Reference proteome</keyword>